<evidence type="ECO:0000256" key="6">
    <source>
        <dbReference type="ARBA" id="ARBA00022840"/>
    </source>
</evidence>
<evidence type="ECO:0000256" key="8">
    <source>
        <dbReference type="ARBA" id="ARBA00023136"/>
    </source>
</evidence>
<dbReference type="Pfam" id="PF02706">
    <property type="entry name" value="Wzz"/>
    <property type="match status" value="1"/>
</dbReference>
<dbReference type="PANTHER" id="PTHR32309:SF13">
    <property type="entry name" value="FERRIC ENTEROBACTIN TRANSPORT PROTEIN FEPE"/>
    <property type="match status" value="1"/>
</dbReference>
<dbReference type="CDD" id="cd05387">
    <property type="entry name" value="BY-kinase"/>
    <property type="match status" value="1"/>
</dbReference>
<evidence type="ECO:0000256" key="3">
    <source>
        <dbReference type="ARBA" id="ARBA00022475"/>
    </source>
</evidence>
<comment type="caution">
    <text evidence="11">The sequence shown here is derived from an EMBL/GenBank/DDBJ whole genome shotgun (WGS) entry which is preliminary data.</text>
</comment>
<evidence type="ECO:0000256" key="2">
    <source>
        <dbReference type="ARBA" id="ARBA00006683"/>
    </source>
</evidence>
<dbReference type="InterPro" id="IPR027417">
    <property type="entry name" value="P-loop_NTPase"/>
</dbReference>
<keyword evidence="7 9" id="KW-1133">Transmembrane helix</keyword>
<feature type="transmembrane region" description="Helical" evidence="9">
    <location>
        <begin position="33"/>
        <end position="52"/>
    </location>
</feature>
<reference evidence="11 12" key="1">
    <citation type="submission" date="2020-10" db="EMBL/GenBank/DDBJ databases">
        <authorList>
            <person name="Castelo-Branco R."/>
            <person name="Eusebio N."/>
            <person name="Adriana R."/>
            <person name="Vieira A."/>
            <person name="Brugerolle De Fraissinette N."/>
            <person name="Rezende De Castro R."/>
            <person name="Schneider M.P."/>
            <person name="Vasconcelos V."/>
            <person name="Leao P.N."/>
        </authorList>
    </citation>
    <scope>NUCLEOTIDE SEQUENCE [LARGE SCALE GENOMIC DNA]</scope>
    <source>
        <strain evidence="11 12">LEGE 06123</strain>
    </source>
</reference>
<evidence type="ECO:0000313" key="11">
    <source>
        <dbReference type="EMBL" id="MBE9190698.1"/>
    </source>
</evidence>
<name>A0ABR9UQY2_9CHRO</name>
<evidence type="ECO:0000256" key="7">
    <source>
        <dbReference type="ARBA" id="ARBA00022989"/>
    </source>
</evidence>
<feature type="domain" description="Polysaccharide chain length determinant N-terminal" evidence="10">
    <location>
        <begin position="23"/>
        <end position="110"/>
    </location>
</feature>
<dbReference type="Gene3D" id="3.40.50.300">
    <property type="entry name" value="P-loop containing nucleotide triphosphate hydrolases"/>
    <property type="match status" value="1"/>
</dbReference>
<keyword evidence="8 9" id="KW-0472">Membrane</keyword>
<keyword evidence="5" id="KW-0547">Nucleotide-binding</keyword>
<dbReference type="InterPro" id="IPR003856">
    <property type="entry name" value="LPS_length_determ_N"/>
</dbReference>
<keyword evidence="4 9" id="KW-0812">Transmembrane</keyword>
<dbReference type="Pfam" id="PF10609">
    <property type="entry name" value="ParA"/>
    <property type="match status" value="1"/>
</dbReference>
<evidence type="ECO:0000259" key="10">
    <source>
        <dbReference type="Pfam" id="PF02706"/>
    </source>
</evidence>
<dbReference type="Proteomes" id="UP000651156">
    <property type="component" value="Unassembled WGS sequence"/>
</dbReference>
<protein>
    <submittedName>
        <fullName evidence="11">Polysaccharide biosynthesis tyrosine autokinase</fullName>
    </submittedName>
</protein>
<organism evidence="11 12">
    <name type="scientific">Gloeocapsopsis crepidinum LEGE 06123</name>
    <dbReference type="NCBI Taxonomy" id="588587"/>
    <lineage>
        <taxon>Bacteria</taxon>
        <taxon>Bacillati</taxon>
        <taxon>Cyanobacteriota</taxon>
        <taxon>Cyanophyceae</taxon>
        <taxon>Oscillatoriophycideae</taxon>
        <taxon>Chroococcales</taxon>
        <taxon>Chroococcaceae</taxon>
        <taxon>Gloeocapsopsis</taxon>
    </lineage>
</organism>
<accession>A0ABR9UQY2</accession>
<evidence type="ECO:0000313" key="12">
    <source>
        <dbReference type="Proteomes" id="UP000651156"/>
    </source>
</evidence>
<dbReference type="NCBIfam" id="TIGR01007">
    <property type="entry name" value="eps_fam"/>
    <property type="match status" value="1"/>
</dbReference>
<gene>
    <name evidence="11" type="ORF">IQ230_10095</name>
</gene>
<dbReference type="InterPro" id="IPR050445">
    <property type="entry name" value="Bact_polysacc_biosynth/exp"/>
</dbReference>
<evidence type="ECO:0000256" key="1">
    <source>
        <dbReference type="ARBA" id="ARBA00004651"/>
    </source>
</evidence>
<dbReference type="InterPro" id="IPR033756">
    <property type="entry name" value="YlxH/NBP35"/>
</dbReference>
<evidence type="ECO:0000256" key="4">
    <source>
        <dbReference type="ARBA" id="ARBA00022692"/>
    </source>
</evidence>
<comment type="similarity">
    <text evidence="2">Belongs to the CpsC/CapA family.</text>
</comment>
<evidence type="ECO:0000256" key="5">
    <source>
        <dbReference type="ARBA" id="ARBA00022741"/>
    </source>
</evidence>
<keyword evidence="6" id="KW-0067">ATP-binding</keyword>
<keyword evidence="12" id="KW-1185">Reference proteome</keyword>
<comment type="subcellular location">
    <subcellularLocation>
        <location evidence="1">Cell membrane</location>
        <topology evidence="1">Multi-pass membrane protein</topology>
    </subcellularLocation>
</comment>
<keyword evidence="3" id="KW-1003">Cell membrane</keyword>
<proteinExistence type="inferred from homology"/>
<dbReference type="SUPFAM" id="SSF52540">
    <property type="entry name" value="P-loop containing nucleoside triphosphate hydrolases"/>
    <property type="match status" value="1"/>
</dbReference>
<dbReference type="EMBL" id="JADEWN010000020">
    <property type="protein sequence ID" value="MBE9190698.1"/>
    <property type="molecule type" value="Genomic_DNA"/>
</dbReference>
<evidence type="ECO:0000256" key="9">
    <source>
        <dbReference type="SAM" id="Phobius"/>
    </source>
</evidence>
<dbReference type="InterPro" id="IPR005702">
    <property type="entry name" value="Wzc-like_C"/>
</dbReference>
<sequence>MVRIPMNKDSLAMATEQEAGYGQLLSVLIRRRFLLLSVLFGVLSIATILTLITKPTYKSSMQLLVEPNYQGKTDQGQRKTTESEFADSNVEVDIATQINLMSSSILLQRAVSLLQPEYPDIDIKSLRKSLTLSPVQGQDGTGKKVRTKIVEVLYTDNDPQRTQNVLNAMQQVYQDYNLEQQKLRLAKGLTFINEQLPVIKDRVNQAENALELFRESNNLIDPELQAKALTDALNNVKQEQRTNRNQIVQTQSRLHNLQQQLASTPRNALVSSRLSQSQRYQNLLNEIQKTELALAQQRLRYTDSSPQVELLLSQRDTQRELLQQEMQTVVGENAIASEEDTTTAGEQGQLDINLAGELVEAQTNLVSLQANAQSLANAEQHLSAEIQKFPTLLAQYNRLLPEVSVNRETLQQLMTARQELGLQLARGGFDWQVVEQPGIGEQISPSIKRNLLLGVVVGLTLGCFATFIREAVDDAVHSSDELKKQVALPLLGLIPELPPAKPNGLIKLNKQQTQVLPMLCLQSFRDALDLIYKNIRLLTAFPVKSLAVTSALAGEGKTTLALGLAIAAARLHQKVLLIDTDLRRPSLHKQLELSNDQGLSTLLTSDRALPCQRRIQLFGAQIDVLTSGPTPVDPVQLLSSSRMKEMMLAFEEEYDLVLLDTPPVLGRVDAIQTASFCSGAILVARIDRVTRTEITQVTEMLSRTNVFGVIANAVANSPRYSSTYAESPRSRFLLNHLAAVES</sequence>
<dbReference type="PANTHER" id="PTHR32309">
    <property type="entry name" value="TYROSINE-PROTEIN KINASE"/>
    <property type="match status" value="1"/>
</dbReference>